<comment type="caution">
    <text evidence="1">The sequence shown here is derived from an EMBL/GenBank/DDBJ whole genome shotgun (WGS) entry which is preliminary data.</text>
</comment>
<dbReference type="EMBL" id="JADQDM010000003">
    <property type="protein sequence ID" value="MBF9221322.1"/>
    <property type="molecule type" value="Genomic_DNA"/>
</dbReference>
<dbReference type="Proteomes" id="UP000618931">
    <property type="component" value="Unassembled WGS sequence"/>
</dbReference>
<proteinExistence type="predicted"/>
<reference evidence="1 2" key="1">
    <citation type="submission" date="2020-11" db="EMBL/GenBank/DDBJ databases">
        <authorList>
            <person name="Kim M.K."/>
        </authorList>
    </citation>
    <scope>NUCLEOTIDE SEQUENCE [LARGE SCALE GENOMIC DNA]</scope>
    <source>
        <strain evidence="1 2">BT662</strain>
    </source>
</reference>
<evidence type="ECO:0000313" key="1">
    <source>
        <dbReference type="EMBL" id="MBF9221322.1"/>
    </source>
</evidence>
<name>A0ABS0I2Z3_9BACT</name>
<protein>
    <submittedName>
        <fullName evidence="1">Uncharacterized protein</fullName>
    </submittedName>
</protein>
<evidence type="ECO:0000313" key="2">
    <source>
        <dbReference type="Proteomes" id="UP000618931"/>
    </source>
</evidence>
<sequence length="198" mass="22152">MDGFYGDDDYHIAFYFDSVRRDPRLPTRYHIWGRERFKHVTTSFAGTCTITRLAPLPDTVALLNSQQVRAYSAVAAFALRENPHAPGAGRYVGRAYLDFCLDPAGRPLPCEFVGIDTGTGNPTKGSGLLFRGMWQSNQTGRTKPVAWAGWYEVVVPDALRKLGLGERGAELSPKLAQHGWGEKWDNEEWWAHSPKPSL</sequence>
<gene>
    <name evidence="1" type="ORF">I2H31_09410</name>
</gene>
<dbReference type="RefSeq" id="WP_196292770.1">
    <property type="nucleotide sequence ID" value="NZ_JADQDM010000003.1"/>
</dbReference>
<keyword evidence="2" id="KW-1185">Reference proteome</keyword>
<organism evidence="1 2">
    <name type="scientific">Hymenobacter ruricola</name>
    <dbReference type="NCBI Taxonomy" id="2791023"/>
    <lineage>
        <taxon>Bacteria</taxon>
        <taxon>Pseudomonadati</taxon>
        <taxon>Bacteroidota</taxon>
        <taxon>Cytophagia</taxon>
        <taxon>Cytophagales</taxon>
        <taxon>Hymenobacteraceae</taxon>
        <taxon>Hymenobacter</taxon>
    </lineage>
</organism>
<accession>A0ABS0I2Z3</accession>